<keyword evidence="4 6" id="KW-0808">Transferase</keyword>
<keyword evidence="3 6" id="KW-0489">Methyltransferase</keyword>
<comment type="function">
    <text evidence="6">Specifically methylates the N7 position of a guanine in 16S rRNA.</text>
</comment>
<dbReference type="Gene3D" id="3.40.50.150">
    <property type="entry name" value="Vaccinia Virus protein VP39"/>
    <property type="match status" value="1"/>
</dbReference>
<evidence type="ECO:0000256" key="4">
    <source>
        <dbReference type="ARBA" id="ARBA00022679"/>
    </source>
</evidence>
<feature type="binding site" evidence="6">
    <location>
        <position position="84"/>
    </location>
    <ligand>
        <name>S-adenosyl-L-methionine</name>
        <dbReference type="ChEBI" id="CHEBI:59789"/>
    </ligand>
</feature>
<reference evidence="7 8" key="1">
    <citation type="journal article" date="2017" name="BMC Genomics">
        <title>Comparative genomic and phylogenomic analyses of the Bifidobacteriaceae family.</title>
        <authorList>
            <person name="Lugli G.A."/>
            <person name="Milani C."/>
            <person name="Turroni F."/>
            <person name="Duranti S."/>
            <person name="Mancabelli L."/>
            <person name="Mangifesta M."/>
            <person name="Ferrario C."/>
            <person name="Modesto M."/>
            <person name="Mattarelli P."/>
            <person name="Jiri K."/>
            <person name="van Sinderen D."/>
            <person name="Ventura M."/>
        </authorList>
    </citation>
    <scope>NUCLEOTIDE SEQUENCE [LARGE SCALE GENOMIC DNA]</scope>
    <source>
        <strain evidence="7 8">DSM 100196</strain>
    </source>
</reference>
<dbReference type="NCBIfam" id="TIGR00138">
    <property type="entry name" value="rsmG_gidB"/>
    <property type="match status" value="1"/>
</dbReference>
<dbReference type="PANTHER" id="PTHR31760:SF0">
    <property type="entry name" value="S-ADENOSYL-L-METHIONINE-DEPENDENT METHYLTRANSFERASES SUPERFAMILY PROTEIN"/>
    <property type="match status" value="1"/>
</dbReference>
<dbReference type="EMBL" id="MWWW01000009">
    <property type="protein sequence ID" value="OZG60148.1"/>
    <property type="molecule type" value="Genomic_DNA"/>
</dbReference>
<dbReference type="EC" id="2.1.1.-" evidence="6"/>
<dbReference type="Pfam" id="PF02527">
    <property type="entry name" value="GidB"/>
    <property type="match status" value="1"/>
</dbReference>
<dbReference type="PANTHER" id="PTHR31760">
    <property type="entry name" value="S-ADENOSYL-L-METHIONINE-DEPENDENT METHYLTRANSFERASES SUPERFAMILY PROTEIN"/>
    <property type="match status" value="1"/>
</dbReference>
<dbReference type="GO" id="GO:0070043">
    <property type="term" value="F:rRNA (guanine-N7-)-methyltransferase activity"/>
    <property type="evidence" value="ECO:0007669"/>
    <property type="project" value="UniProtKB-UniRule"/>
</dbReference>
<dbReference type="HAMAP" id="MF_00074">
    <property type="entry name" value="16SrRNA_methyltr_G"/>
    <property type="match status" value="1"/>
</dbReference>
<comment type="caution">
    <text evidence="7">The sequence shown here is derived from an EMBL/GenBank/DDBJ whole genome shotgun (WGS) entry which is preliminary data.</text>
</comment>
<dbReference type="SUPFAM" id="SSF53335">
    <property type="entry name" value="S-adenosyl-L-methionine-dependent methyltransferases"/>
    <property type="match status" value="1"/>
</dbReference>
<keyword evidence="5 6" id="KW-0949">S-adenosyl-L-methionine</keyword>
<name>A0A261FM15_9BIFI</name>
<keyword evidence="8" id="KW-1185">Reference proteome</keyword>
<comment type="caution">
    <text evidence="6">Lacks conserved residue(s) required for the propagation of feature annotation.</text>
</comment>
<comment type="similarity">
    <text evidence="6">Belongs to the methyltransferase superfamily. RNA methyltransferase RsmG family.</text>
</comment>
<evidence type="ECO:0000256" key="2">
    <source>
        <dbReference type="ARBA" id="ARBA00022552"/>
    </source>
</evidence>
<keyword evidence="1 6" id="KW-0963">Cytoplasm</keyword>
<sequence length="222" mass="24165">MMADQLDGSPVLAEVLGDALPALERFHAKLAEEGEPRGLIGPRDVDIIWERHILNSAAIVPYVREATAGARFKTVADVGSGGGFPGIVAAACLPDHRFTLIEPMERRVEWLSECVDLLELSNVDIIRDRSDAVIAQVRKRKMHPFAVVTCRAVAPMTKLSGWTLPLLKTQGRLVALKGRSAQAELDKAAKEIVRFGGQSPRVVEAVVGPDLEPTHVVLVDKR</sequence>
<evidence type="ECO:0000313" key="7">
    <source>
        <dbReference type="EMBL" id="OZG60148.1"/>
    </source>
</evidence>
<keyword evidence="2 6" id="KW-0698">rRNA processing</keyword>
<dbReference type="AlphaFoldDB" id="A0A261FM15"/>
<organism evidence="7 8">
    <name type="scientific">Bifidobacterium myosotis</name>
    <dbReference type="NCBI Taxonomy" id="1630166"/>
    <lineage>
        <taxon>Bacteria</taxon>
        <taxon>Bacillati</taxon>
        <taxon>Actinomycetota</taxon>
        <taxon>Actinomycetes</taxon>
        <taxon>Bifidobacteriales</taxon>
        <taxon>Bifidobacteriaceae</taxon>
        <taxon>Bifidobacterium</taxon>
    </lineage>
</organism>
<evidence type="ECO:0000256" key="1">
    <source>
        <dbReference type="ARBA" id="ARBA00022490"/>
    </source>
</evidence>
<dbReference type="GO" id="GO:0005829">
    <property type="term" value="C:cytosol"/>
    <property type="evidence" value="ECO:0007669"/>
    <property type="project" value="TreeGrafter"/>
</dbReference>
<evidence type="ECO:0000313" key="8">
    <source>
        <dbReference type="Proteomes" id="UP000216871"/>
    </source>
</evidence>
<feature type="binding site" evidence="6">
    <location>
        <position position="151"/>
    </location>
    <ligand>
        <name>S-adenosyl-L-methionine</name>
        <dbReference type="ChEBI" id="CHEBI:59789"/>
    </ligand>
</feature>
<evidence type="ECO:0000256" key="6">
    <source>
        <dbReference type="HAMAP-Rule" id="MF_00074"/>
    </source>
</evidence>
<dbReference type="PIRSF" id="PIRSF003078">
    <property type="entry name" value="GidB"/>
    <property type="match status" value="1"/>
</dbReference>
<protein>
    <recommendedName>
        <fullName evidence="6">Ribosomal RNA small subunit methyltransferase G</fullName>
        <ecNumber evidence="6">2.1.1.-</ecNumber>
    </recommendedName>
    <alternativeName>
        <fullName evidence="6">16S rRNA 7-methylguanosine methyltransferase</fullName>
        <shortName evidence="6">16S rRNA m7G methyltransferase</shortName>
    </alternativeName>
</protein>
<dbReference type="Proteomes" id="UP000216871">
    <property type="component" value="Unassembled WGS sequence"/>
</dbReference>
<comment type="subcellular location">
    <subcellularLocation>
        <location evidence="6">Cytoplasm</location>
    </subcellularLocation>
</comment>
<feature type="binding site" evidence="6">
    <location>
        <position position="79"/>
    </location>
    <ligand>
        <name>S-adenosyl-L-methionine</name>
        <dbReference type="ChEBI" id="CHEBI:59789"/>
    </ligand>
</feature>
<dbReference type="InterPro" id="IPR029063">
    <property type="entry name" value="SAM-dependent_MTases_sf"/>
</dbReference>
<evidence type="ECO:0000256" key="5">
    <source>
        <dbReference type="ARBA" id="ARBA00022691"/>
    </source>
</evidence>
<accession>A0A261FM15</accession>
<proteinExistence type="inferred from homology"/>
<gene>
    <name evidence="6" type="primary">rsmG</name>
    <name evidence="7" type="ORF">BMYO_0969</name>
</gene>
<dbReference type="InterPro" id="IPR003682">
    <property type="entry name" value="rRNA_ssu_MeTfrase_G"/>
</dbReference>
<evidence type="ECO:0000256" key="3">
    <source>
        <dbReference type="ARBA" id="ARBA00022603"/>
    </source>
</evidence>